<sequence length="496" mass="53719">MARLVCSLLCLLSVLMSTAGASERVLPRPAELEPAVSFWKQIYTDVSVDQGLIHDSGQNLVVYGQISVAPPPHWAERRQQVRRGLERYRSAFRALADQQGVPNDALQAQIAARLPSDVQVADYEAIADRLRFQGGLKERFYEGLVRSGQWRAHIQAVLAAYDVPEALVALPHVESSFNAVARSHAGAAGLWQFTSGTGREYMRVDPVLDERLDPWLSTEAAAQLLSHNYAQLNSWPLAITAYNHGLNGMRRAVRDVGTSDYVAIRDRYKGARFGFASRNFYPSLLAAAEVDQNAEQYFGPIPYADPVVPIRVTLDYYAPIDVLAKSLGLSKAELQALNPGLGPSIWDGRKFVPSGYALALPADPQVDWVAAVDALPLSQVYRDQRPSIEHVIASGETLSGIATRYGVGVQALMAANGVSNANRIRAGQRLRLPTAGAMPTPVGGAMYVVRPGDTLDAIAARHGVSVGELAQLNALDDPNRLRVGQELALVEGSAGP</sequence>
<evidence type="ECO:0000256" key="1">
    <source>
        <dbReference type="ARBA" id="ARBA00007734"/>
    </source>
</evidence>
<dbReference type="CDD" id="cd00118">
    <property type="entry name" value="LysM"/>
    <property type="match status" value="2"/>
</dbReference>
<dbReference type="InterPro" id="IPR023346">
    <property type="entry name" value="Lysozyme-like_dom_sf"/>
</dbReference>
<dbReference type="SUPFAM" id="SSF53955">
    <property type="entry name" value="Lysozyme-like"/>
    <property type="match status" value="1"/>
</dbReference>
<dbReference type="GO" id="GO:0016020">
    <property type="term" value="C:membrane"/>
    <property type="evidence" value="ECO:0007669"/>
    <property type="project" value="InterPro"/>
</dbReference>
<dbReference type="AlphaFoldDB" id="A0A6N7R1D2"/>
<dbReference type="InterPro" id="IPR000189">
    <property type="entry name" value="Transglyc_AS"/>
</dbReference>
<accession>A0A6N7R1D2</accession>
<comment type="caution">
    <text evidence="4">The sequence shown here is derived from an EMBL/GenBank/DDBJ whole genome shotgun (WGS) entry which is preliminary data.</text>
</comment>
<dbReference type="PROSITE" id="PS51782">
    <property type="entry name" value="LYSM"/>
    <property type="match status" value="2"/>
</dbReference>
<comment type="similarity">
    <text evidence="1">Belongs to the transglycosylase Slt family.</text>
</comment>
<reference evidence="4 5" key="1">
    <citation type="submission" date="2019-11" db="EMBL/GenBank/DDBJ databases">
        <authorList>
            <person name="Zhang X.Y."/>
        </authorList>
    </citation>
    <scope>NUCLEOTIDE SEQUENCE [LARGE SCALE GENOMIC DNA]</scope>
    <source>
        <strain evidence="4 5">C176</strain>
    </source>
</reference>
<evidence type="ECO:0000313" key="4">
    <source>
        <dbReference type="EMBL" id="MRH78794.1"/>
    </source>
</evidence>
<dbReference type="SMART" id="SM00257">
    <property type="entry name" value="LysM"/>
    <property type="match status" value="2"/>
</dbReference>
<evidence type="ECO:0000259" key="3">
    <source>
        <dbReference type="PROSITE" id="PS51782"/>
    </source>
</evidence>
<protein>
    <submittedName>
        <fullName evidence="4">LysM peptidoglycan-binding domain-containing protein</fullName>
    </submittedName>
</protein>
<keyword evidence="2" id="KW-0732">Signal</keyword>
<dbReference type="PROSITE" id="PS00922">
    <property type="entry name" value="TRANSGLYCOSYLASE"/>
    <property type="match status" value="1"/>
</dbReference>
<dbReference type="InterPro" id="IPR018392">
    <property type="entry name" value="LysM"/>
</dbReference>
<dbReference type="InterPro" id="IPR008258">
    <property type="entry name" value="Transglycosylase_SLT_dom_1"/>
</dbReference>
<dbReference type="CDD" id="cd16894">
    <property type="entry name" value="MltD-like"/>
    <property type="match status" value="1"/>
</dbReference>
<dbReference type="Pfam" id="PF01464">
    <property type="entry name" value="SLT"/>
    <property type="match status" value="1"/>
</dbReference>
<evidence type="ECO:0000256" key="2">
    <source>
        <dbReference type="SAM" id="SignalP"/>
    </source>
</evidence>
<feature type="chain" id="PRO_5026935482" evidence="2">
    <location>
        <begin position="22"/>
        <end position="496"/>
    </location>
</feature>
<dbReference type="GO" id="GO:0000270">
    <property type="term" value="P:peptidoglycan metabolic process"/>
    <property type="evidence" value="ECO:0007669"/>
    <property type="project" value="InterPro"/>
</dbReference>
<organism evidence="4 5">
    <name type="scientific">Spiribacter salilacus</name>
    <dbReference type="NCBI Taxonomy" id="2664894"/>
    <lineage>
        <taxon>Bacteria</taxon>
        <taxon>Pseudomonadati</taxon>
        <taxon>Pseudomonadota</taxon>
        <taxon>Gammaproteobacteria</taxon>
        <taxon>Chromatiales</taxon>
        <taxon>Ectothiorhodospiraceae</taxon>
        <taxon>Spiribacter</taxon>
    </lineage>
</organism>
<feature type="domain" description="LysM" evidence="3">
    <location>
        <begin position="445"/>
        <end position="489"/>
    </location>
</feature>
<evidence type="ECO:0000313" key="5">
    <source>
        <dbReference type="Proteomes" id="UP000433788"/>
    </source>
</evidence>
<dbReference type="EMBL" id="WJPP01000004">
    <property type="protein sequence ID" value="MRH78794.1"/>
    <property type="molecule type" value="Genomic_DNA"/>
</dbReference>
<dbReference type="SUPFAM" id="SSF54106">
    <property type="entry name" value="LysM domain"/>
    <property type="match status" value="2"/>
</dbReference>
<dbReference type="Proteomes" id="UP000433788">
    <property type="component" value="Unassembled WGS sequence"/>
</dbReference>
<dbReference type="PANTHER" id="PTHR33734:SF22">
    <property type="entry name" value="MEMBRANE-BOUND LYTIC MUREIN TRANSGLYCOSYLASE D"/>
    <property type="match status" value="1"/>
</dbReference>
<proteinExistence type="inferred from homology"/>
<dbReference type="PANTHER" id="PTHR33734">
    <property type="entry name" value="LYSM DOMAIN-CONTAINING GPI-ANCHORED PROTEIN 2"/>
    <property type="match status" value="1"/>
</dbReference>
<dbReference type="GO" id="GO:0008933">
    <property type="term" value="F:peptidoglycan lytic transglycosylase activity"/>
    <property type="evidence" value="ECO:0007669"/>
    <property type="project" value="InterPro"/>
</dbReference>
<dbReference type="Gene3D" id="1.10.530.10">
    <property type="match status" value="1"/>
</dbReference>
<dbReference type="Gene3D" id="3.10.350.10">
    <property type="entry name" value="LysM domain"/>
    <property type="match status" value="2"/>
</dbReference>
<gene>
    <name evidence="4" type="ORF">GH984_08750</name>
</gene>
<keyword evidence="5" id="KW-1185">Reference proteome</keyword>
<dbReference type="InterPro" id="IPR036779">
    <property type="entry name" value="LysM_dom_sf"/>
</dbReference>
<dbReference type="Pfam" id="PF01476">
    <property type="entry name" value="LysM"/>
    <property type="match status" value="2"/>
</dbReference>
<name>A0A6N7R1D2_9GAMM</name>
<feature type="signal peptide" evidence="2">
    <location>
        <begin position="1"/>
        <end position="21"/>
    </location>
</feature>
<feature type="domain" description="LysM" evidence="3">
    <location>
        <begin position="388"/>
        <end position="432"/>
    </location>
</feature>